<feature type="chain" id="PRO_5046749502" evidence="6">
    <location>
        <begin position="20"/>
        <end position="274"/>
    </location>
</feature>
<dbReference type="Proteomes" id="UP001379949">
    <property type="component" value="Unassembled WGS sequence"/>
</dbReference>
<evidence type="ECO:0000256" key="3">
    <source>
        <dbReference type="ARBA" id="ARBA00022729"/>
    </source>
</evidence>
<gene>
    <name evidence="7" type="ORF">V6242_09935</name>
</gene>
<dbReference type="PRINTS" id="PR01277">
    <property type="entry name" value="CHANNELTSX"/>
</dbReference>
<evidence type="ECO:0000256" key="2">
    <source>
        <dbReference type="ARBA" id="ARBA00008728"/>
    </source>
</evidence>
<evidence type="ECO:0000256" key="4">
    <source>
        <dbReference type="ARBA" id="ARBA00023136"/>
    </source>
</evidence>
<proteinExistence type="inferred from homology"/>
<dbReference type="EMBL" id="JBAKAR010000006">
    <property type="protein sequence ID" value="MEL0613469.1"/>
    <property type="molecule type" value="Genomic_DNA"/>
</dbReference>
<protein>
    <submittedName>
        <fullName evidence="7">Outer membrane protein OmpK</fullName>
    </submittedName>
</protein>
<evidence type="ECO:0000313" key="7">
    <source>
        <dbReference type="EMBL" id="MEL0613469.1"/>
    </source>
</evidence>
<keyword evidence="8" id="KW-1185">Reference proteome</keyword>
<dbReference type="InterPro" id="IPR018013">
    <property type="entry name" value="Channel_Tsx-like"/>
</dbReference>
<keyword evidence="3 6" id="KW-0732">Signal</keyword>
<keyword evidence="4" id="KW-0472">Membrane</keyword>
<evidence type="ECO:0000313" key="8">
    <source>
        <dbReference type="Proteomes" id="UP001379949"/>
    </source>
</evidence>
<dbReference type="RefSeq" id="WP_341567247.1">
    <property type="nucleotide sequence ID" value="NZ_JBAKAR010000006.1"/>
</dbReference>
<comment type="subcellular location">
    <subcellularLocation>
        <location evidence="1">Cell outer membrane</location>
    </subcellularLocation>
</comment>
<dbReference type="Pfam" id="PF03502">
    <property type="entry name" value="Channel_Tsx"/>
    <property type="match status" value="1"/>
</dbReference>
<comment type="caution">
    <text evidence="7">The sequence shown here is derived from an EMBL/GenBank/DDBJ whole genome shotgun (WGS) entry which is preliminary data.</text>
</comment>
<sequence length="274" mass="30849">MRKLLLGLGIAAAASTAMAADYSDDIHKNDYSWRQFNLMYAFNELPDPKGNDHDYLEMEFGGRSGIVDLYGYIDVFNLLSSDSSDKYGSDKMFLKLAPRFSLDGMTGKDLSFGPVQELYISTLFNINGGHDTDVGTDKESDAVNNAFFGLGADVNVPWLGKVGMNLYGLYDMTGRRQDWNGYQFSANWFKPLTTFENGSFLAYQGYVDYQFGMKSEYTSSSTGLANFNGLYWHSKRYAVGYGLKYFHDVYGIQNGQFGLKTTGFTQYVDVTYKF</sequence>
<keyword evidence="5" id="KW-0998">Cell outer membrane</keyword>
<feature type="signal peptide" evidence="6">
    <location>
        <begin position="1"/>
        <end position="19"/>
    </location>
</feature>
<dbReference type="SUPFAM" id="SSF111364">
    <property type="entry name" value="Tsx-like channel"/>
    <property type="match status" value="1"/>
</dbReference>
<organism evidence="7 8">
    <name type="scientific">Marinomonas arenicola</name>
    <dbReference type="NCBI Taxonomy" id="569601"/>
    <lineage>
        <taxon>Bacteria</taxon>
        <taxon>Pseudomonadati</taxon>
        <taxon>Pseudomonadota</taxon>
        <taxon>Gammaproteobacteria</taxon>
        <taxon>Oceanospirillales</taxon>
        <taxon>Oceanospirillaceae</taxon>
        <taxon>Marinomonas</taxon>
    </lineage>
</organism>
<comment type="similarity">
    <text evidence="2">Belongs to the nucleoside-specific channel-forming outer membrane porin (Tsx) (TC 1.B.10) family.</text>
</comment>
<reference evidence="7 8" key="1">
    <citation type="submission" date="2024-02" db="EMBL/GenBank/DDBJ databases">
        <title>Bacteria isolated from the canopy kelp, Nereocystis luetkeana.</title>
        <authorList>
            <person name="Pfister C.A."/>
            <person name="Younker I.T."/>
            <person name="Light S.H."/>
        </authorList>
    </citation>
    <scope>NUCLEOTIDE SEQUENCE [LARGE SCALE GENOMIC DNA]</scope>
    <source>
        <strain evidence="7 8">TI.4.07</strain>
    </source>
</reference>
<accession>A0ABU9G770</accession>
<dbReference type="InterPro" id="IPR036777">
    <property type="entry name" value="Channel_Tsx-like_sf"/>
</dbReference>
<evidence type="ECO:0000256" key="5">
    <source>
        <dbReference type="ARBA" id="ARBA00023237"/>
    </source>
</evidence>
<dbReference type="InterPro" id="IPR003055">
    <property type="entry name" value="Channel_Tsx"/>
</dbReference>
<evidence type="ECO:0000256" key="6">
    <source>
        <dbReference type="SAM" id="SignalP"/>
    </source>
</evidence>
<evidence type="ECO:0000256" key="1">
    <source>
        <dbReference type="ARBA" id="ARBA00004442"/>
    </source>
</evidence>
<name>A0ABU9G770_9GAMM</name>
<dbReference type="Gene3D" id="2.40.230.20">
    <property type="entry name" value="Nucleoside-specific channel-forming protein, Tsx-like"/>
    <property type="match status" value="1"/>
</dbReference>